<dbReference type="EC" id="5.2.1.8" evidence="4"/>
<dbReference type="Gene3D" id="3.30.70.1050">
    <property type="entry name" value="Trigger factor ribosome-binding domain"/>
    <property type="match status" value="1"/>
</dbReference>
<dbReference type="GO" id="GO:0043022">
    <property type="term" value="F:ribosome binding"/>
    <property type="evidence" value="ECO:0007669"/>
    <property type="project" value="TreeGrafter"/>
</dbReference>
<sequence>MQYTINHGEKGRVEIKVDIPKATFETAYNQILVKLGHDAKIDGFRPGKAPADVVEGKVGLNKILNETASSSISKHLSDILEKEKLIPLESPKIAVNTLAKSSPFSFTASFTQKPKVKVGSWKTIKVKKVAAKEVTEKDIDESIKNIYEAWVKQQETRNKKQETKDEESQVSQKFIYDAHGNKVFFEDKKTLRSSSNQDSTAGLKINDEFAKAIGARDLGHLGEIVKKDLETLVADQVEAKLESEIFDKMIEVVIIEVPDILVDDELNRILIRLNSELERQKKKLEDYLAEQGTTLDALKAKWRSQAEKNVKISLILEQIGQDEKVQVLPSEVEQALKGVNATNLTEDQKRDLERYLAVSIFQAKTLDLVKKAVAF</sequence>
<evidence type="ECO:0000256" key="7">
    <source>
        <dbReference type="ARBA" id="ARBA00023186"/>
    </source>
</evidence>
<dbReference type="InterPro" id="IPR036611">
    <property type="entry name" value="Trigger_fac_ribosome-bd_sf"/>
</dbReference>
<keyword evidence="10" id="KW-0175">Coiled coil</keyword>
<dbReference type="InterPro" id="IPR027304">
    <property type="entry name" value="Trigger_fact/SurA_dom_sf"/>
</dbReference>
<dbReference type="EMBL" id="LCBC01000002">
    <property type="protein sequence ID" value="KKS04942.1"/>
    <property type="molecule type" value="Genomic_DNA"/>
</dbReference>
<protein>
    <recommendedName>
        <fullName evidence="5">Trigger factor</fullName>
        <ecNumber evidence="4">5.2.1.8</ecNumber>
    </recommendedName>
    <alternativeName>
        <fullName evidence="9">PPIase</fullName>
    </alternativeName>
</protein>
<feature type="domain" description="Trigger factor C-terminal" evidence="12">
    <location>
        <begin position="220"/>
        <end position="337"/>
    </location>
</feature>
<evidence type="ECO:0000256" key="5">
    <source>
        <dbReference type="ARBA" id="ARBA00016902"/>
    </source>
</evidence>
<dbReference type="Pfam" id="PF05698">
    <property type="entry name" value="Trigger_C"/>
    <property type="match status" value="1"/>
</dbReference>
<dbReference type="PATRIC" id="fig|1618411.3.peg.174"/>
<keyword evidence="8" id="KW-0413">Isomerase</keyword>
<evidence type="ECO:0000256" key="3">
    <source>
        <dbReference type="ARBA" id="ARBA00005464"/>
    </source>
</evidence>
<evidence type="ECO:0000313" key="13">
    <source>
        <dbReference type="EMBL" id="KKS04942.1"/>
    </source>
</evidence>
<evidence type="ECO:0000256" key="9">
    <source>
        <dbReference type="ARBA" id="ARBA00029986"/>
    </source>
</evidence>
<feature type="domain" description="Trigger factor ribosome-binding bacterial" evidence="11">
    <location>
        <begin position="1"/>
        <end position="146"/>
    </location>
</feature>
<evidence type="ECO:0000259" key="12">
    <source>
        <dbReference type="Pfam" id="PF05698"/>
    </source>
</evidence>
<proteinExistence type="inferred from homology"/>
<reference evidence="13 14" key="1">
    <citation type="journal article" date="2015" name="Nature">
        <title>rRNA introns, odd ribosomes, and small enigmatic genomes across a large radiation of phyla.</title>
        <authorList>
            <person name="Brown C.T."/>
            <person name="Hug L.A."/>
            <person name="Thomas B.C."/>
            <person name="Sharon I."/>
            <person name="Castelle C.J."/>
            <person name="Singh A."/>
            <person name="Wilkins M.J."/>
            <person name="Williams K.H."/>
            <person name="Banfield J.F."/>
        </authorList>
    </citation>
    <scope>NUCLEOTIDE SEQUENCE [LARGE SCALE GENOMIC DNA]</scope>
</reference>
<feature type="coiled-coil region" evidence="10">
    <location>
        <begin position="263"/>
        <end position="294"/>
    </location>
</feature>
<keyword evidence="7" id="KW-0143">Chaperone</keyword>
<gene>
    <name evidence="13" type="ORF">UU56_C0002G0082</name>
</gene>
<comment type="catalytic activity">
    <reaction evidence="1">
        <text>[protein]-peptidylproline (omega=180) = [protein]-peptidylproline (omega=0)</text>
        <dbReference type="Rhea" id="RHEA:16237"/>
        <dbReference type="Rhea" id="RHEA-COMP:10747"/>
        <dbReference type="Rhea" id="RHEA-COMP:10748"/>
        <dbReference type="ChEBI" id="CHEBI:83833"/>
        <dbReference type="ChEBI" id="CHEBI:83834"/>
        <dbReference type="EC" id="5.2.1.8"/>
    </reaction>
</comment>
<dbReference type="Pfam" id="PF05697">
    <property type="entry name" value="Trigger_N"/>
    <property type="match status" value="1"/>
</dbReference>
<evidence type="ECO:0000313" key="14">
    <source>
        <dbReference type="Proteomes" id="UP000034493"/>
    </source>
</evidence>
<comment type="subcellular location">
    <subcellularLocation>
        <location evidence="2">Cytoplasm</location>
    </subcellularLocation>
</comment>
<dbReference type="InterPro" id="IPR008880">
    <property type="entry name" value="Trigger_fac_C"/>
</dbReference>
<dbReference type="InterPro" id="IPR008881">
    <property type="entry name" value="Trigger_fac_ribosome-bd_bac"/>
</dbReference>
<dbReference type="AlphaFoldDB" id="A0A0G0VZ04"/>
<dbReference type="InterPro" id="IPR037041">
    <property type="entry name" value="Trigger_fac_C_sf"/>
</dbReference>
<dbReference type="SUPFAM" id="SSF109998">
    <property type="entry name" value="Triger factor/SurA peptide-binding domain-like"/>
    <property type="match status" value="1"/>
</dbReference>
<dbReference type="GO" id="GO:0005737">
    <property type="term" value="C:cytoplasm"/>
    <property type="evidence" value="ECO:0007669"/>
    <property type="project" value="UniProtKB-SubCell"/>
</dbReference>
<evidence type="ECO:0000259" key="11">
    <source>
        <dbReference type="Pfam" id="PF05697"/>
    </source>
</evidence>
<evidence type="ECO:0000256" key="10">
    <source>
        <dbReference type="SAM" id="Coils"/>
    </source>
</evidence>
<organism evidence="13 14">
    <name type="scientific">Candidatus Curtissbacteria bacterium GW2011_GWA2_41_24</name>
    <dbReference type="NCBI Taxonomy" id="1618411"/>
    <lineage>
        <taxon>Bacteria</taxon>
        <taxon>Candidatus Curtissiibacteriota</taxon>
    </lineage>
</organism>
<dbReference type="GO" id="GO:0044183">
    <property type="term" value="F:protein folding chaperone"/>
    <property type="evidence" value="ECO:0007669"/>
    <property type="project" value="TreeGrafter"/>
</dbReference>
<dbReference type="GO" id="GO:0051083">
    <property type="term" value="P:'de novo' cotranslational protein folding"/>
    <property type="evidence" value="ECO:0007669"/>
    <property type="project" value="TreeGrafter"/>
</dbReference>
<evidence type="ECO:0000256" key="2">
    <source>
        <dbReference type="ARBA" id="ARBA00004496"/>
    </source>
</evidence>
<dbReference type="Gene3D" id="1.10.3120.10">
    <property type="entry name" value="Trigger factor, C-terminal domain"/>
    <property type="match status" value="1"/>
</dbReference>
<comment type="similarity">
    <text evidence="3">Belongs to the FKBP-type PPIase family. Tig subfamily.</text>
</comment>
<dbReference type="GO" id="GO:0003755">
    <property type="term" value="F:peptidyl-prolyl cis-trans isomerase activity"/>
    <property type="evidence" value="ECO:0007669"/>
    <property type="project" value="UniProtKB-KW"/>
</dbReference>
<evidence type="ECO:0000256" key="8">
    <source>
        <dbReference type="ARBA" id="ARBA00023235"/>
    </source>
</evidence>
<dbReference type="Proteomes" id="UP000034493">
    <property type="component" value="Unassembled WGS sequence"/>
</dbReference>
<evidence type="ECO:0000256" key="1">
    <source>
        <dbReference type="ARBA" id="ARBA00000971"/>
    </source>
</evidence>
<dbReference type="SUPFAM" id="SSF102735">
    <property type="entry name" value="Trigger factor ribosome-binding domain"/>
    <property type="match status" value="1"/>
</dbReference>
<dbReference type="PANTHER" id="PTHR30560">
    <property type="entry name" value="TRIGGER FACTOR CHAPERONE AND PEPTIDYL-PROLYL CIS/TRANS ISOMERASE"/>
    <property type="match status" value="1"/>
</dbReference>
<evidence type="ECO:0000256" key="6">
    <source>
        <dbReference type="ARBA" id="ARBA00023110"/>
    </source>
</evidence>
<evidence type="ECO:0000256" key="4">
    <source>
        <dbReference type="ARBA" id="ARBA00013194"/>
    </source>
</evidence>
<comment type="caution">
    <text evidence="13">The sequence shown here is derived from an EMBL/GenBank/DDBJ whole genome shotgun (WGS) entry which is preliminary data.</text>
</comment>
<dbReference type="PANTHER" id="PTHR30560:SF3">
    <property type="entry name" value="TRIGGER FACTOR-LIKE PROTEIN TIG, CHLOROPLASTIC"/>
    <property type="match status" value="1"/>
</dbReference>
<dbReference type="InterPro" id="IPR005215">
    <property type="entry name" value="Trig_fac"/>
</dbReference>
<keyword evidence="6" id="KW-0697">Rotamase</keyword>
<name>A0A0G0VZ04_9BACT</name>
<dbReference type="GO" id="GO:0043335">
    <property type="term" value="P:protein unfolding"/>
    <property type="evidence" value="ECO:0007669"/>
    <property type="project" value="TreeGrafter"/>
</dbReference>
<accession>A0A0G0VZ04</accession>
<dbReference type="GO" id="GO:0015031">
    <property type="term" value="P:protein transport"/>
    <property type="evidence" value="ECO:0007669"/>
    <property type="project" value="InterPro"/>
</dbReference>